<dbReference type="CDD" id="cd11065">
    <property type="entry name" value="CYP64-like"/>
    <property type="match status" value="1"/>
</dbReference>
<feature type="binding site" description="axial binding residue" evidence="9">
    <location>
        <position position="447"/>
    </location>
    <ligand>
        <name>heme</name>
        <dbReference type="ChEBI" id="CHEBI:30413"/>
    </ligand>
    <ligandPart>
        <name>Fe</name>
        <dbReference type="ChEBI" id="CHEBI:18248"/>
    </ligandPart>
</feature>
<dbReference type="PANTHER" id="PTHR46300:SF7">
    <property type="entry name" value="P450, PUTATIVE (EUROFUNG)-RELATED"/>
    <property type="match status" value="1"/>
</dbReference>
<dbReference type="PROSITE" id="PS00086">
    <property type="entry name" value="CYTOCHROME_P450"/>
    <property type="match status" value="1"/>
</dbReference>
<keyword evidence="4 9" id="KW-0349">Heme</keyword>
<dbReference type="InterPro" id="IPR002401">
    <property type="entry name" value="Cyt_P450_E_grp-I"/>
</dbReference>
<dbReference type="GO" id="GO:0020037">
    <property type="term" value="F:heme binding"/>
    <property type="evidence" value="ECO:0007669"/>
    <property type="project" value="InterPro"/>
</dbReference>
<evidence type="ECO:0000256" key="6">
    <source>
        <dbReference type="ARBA" id="ARBA00023002"/>
    </source>
</evidence>
<evidence type="ECO:0000256" key="4">
    <source>
        <dbReference type="ARBA" id="ARBA00022617"/>
    </source>
</evidence>
<comment type="similarity">
    <text evidence="3 10">Belongs to the cytochrome P450 family.</text>
</comment>
<dbReference type="InterPro" id="IPR017972">
    <property type="entry name" value="Cyt_P450_CS"/>
</dbReference>
<keyword evidence="6 10" id="KW-0560">Oxidoreductase</keyword>
<reference evidence="11" key="1">
    <citation type="submission" date="2020-11" db="EMBL/GenBank/DDBJ databases">
        <authorList>
            <consortium name="DOE Joint Genome Institute"/>
            <person name="Ahrendt S."/>
            <person name="Riley R."/>
            <person name="Andreopoulos W."/>
            <person name="Labutti K."/>
            <person name="Pangilinan J."/>
            <person name="Ruiz-Duenas F.J."/>
            <person name="Barrasa J.M."/>
            <person name="Sanchez-Garcia M."/>
            <person name="Camarero S."/>
            <person name="Miyauchi S."/>
            <person name="Serrano A."/>
            <person name="Linde D."/>
            <person name="Babiker R."/>
            <person name="Drula E."/>
            <person name="Ayuso-Fernandez I."/>
            <person name="Pacheco R."/>
            <person name="Padilla G."/>
            <person name="Ferreira P."/>
            <person name="Barriuso J."/>
            <person name="Kellner H."/>
            <person name="Castanera R."/>
            <person name="Alfaro M."/>
            <person name="Ramirez L."/>
            <person name="Pisabarro A.G."/>
            <person name="Kuo A."/>
            <person name="Tritt A."/>
            <person name="Lipzen A."/>
            <person name="He G."/>
            <person name="Yan M."/>
            <person name="Ng V."/>
            <person name="Cullen D."/>
            <person name="Martin F."/>
            <person name="Rosso M.-N."/>
            <person name="Henrissat B."/>
            <person name="Hibbett D."/>
            <person name="Martinez A.T."/>
            <person name="Grigoriev I.V."/>
        </authorList>
    </citation>
    <scope>NUCLEOTIDE SEQUENCE</scope>
    <source>
        <strain evidence="11">MF-IS2</strain>
    </source>
</reference>
<dbReference type="Proteomes" id="UP000807342">
    <property type="component" value="Unassembled WGS sequence"/>
</dbReference>
<evidence type="ECO:0000256" key="7">
    <source>
        <dbReference type="ARBA" id="ARBA00023004"/>
    </source>
</evidence>
<dbReference type="Gene3D" id="1.10.630.10">
    <property type="entry name" value="Cytochrome P450"/>
    <property type="match status" value="1"/>
</dbReference>
<proteinExistence type="inferred from homology"/>
<dbReference type="PANTHER" id="PTHR46300">
    <property type="entry name" value="P450, PUTATIVE (EUROFUNG)-RELATED-RELATED"/>
    <property type="match status" value="1"/>
</dbReference>
<organism evidence="11 12">
    <name type="scientific">Macrolepiota fuliginosa MF-IS2</name>
    <dbReference type="NCBI Taxonomy" id="1400762"/>
    <lineage>
        <taxon>Eukaryota</taxon>
        <taxon>Fungi</taxon>
        <taxon>Dikarya</taxon>
        <taxon>Basidiomycota</taxon>
        <taxon>Agaricomycotina</taxon>
        <taxon>Agaricomycetes</taxon>
        <taxon>Agaricomycetidae</taxon>
        <taxon>Agaricales</taxon>
        <taxon>Agaricineae</taxon>
        <taxon>Agaricaceae</taxon>
        <taxon>Macrolepiota</taxon>
    </lineage>
</organism>
<dbReference type="SUPFAM" id="SSF48264">
    <property type="entry name" value="Cytochrome P450"/>
    <property type="match status" value="1"/>
</dbReference>
<dbReference type="GO" id="GO:0005506">
    <property type="term" value="F:iron ion binding"/>
    <property type="evidence" value="ECO:0007669"/>
    <property type="project" value="InterPro"/>
</dbReference>
<dbReference type="InterPro" id="IPR050364">
    <property type="entry name" value="Cytochrome_P450_fung"/>
</dbReference>
<sequence length="518" mass="58421">MNTLTAAVILLLPAFVYFYRNRKRSRAHLPPGPLRLPLVGNLFNAPSGSEWKTYAEWSKKYESDILYMNVLGTHIVILNSRELAVELLDKRSRIYSGRPSSCMAWDLIGCDWMTASLPYDDTWRLARRLLAKYFSRSPSTNTARFMDFEWQRPHVTKYTHIFLRSLLQAPDSFMDHTFRLAGSISLSSAYGLDIAPGDNKYVALAQKALEGLKLALVPGRFLVDTFPMLRFAPDWVAFKKQAKVWKEDLEVFLEVPFHDAKLSLSARSNRANIPSIISQEHSDKATEVTDERILKGASATVFMGGTSTTAASMDVFFLAMTCHPAIQKRAQEEIDLLLTRLGQGLPTHDDLSHLPYCMTIVFEVLRWETAGPISIPHLNIEDDVYEGYWIPRNSIIIPNVWAMTRDPKIFPKPSEFRPERFLRADGTLNGAMVKEAEIVFGFGRRVCAGKSMGVSIMAYAICCVLATFDIGKKLDGNENPIEPRHEFESAVTSGPLPFLCSIKPRSPVAEKVVLELFE</sequence>
<keyword evidence="8 10" id="KW-0503">Monooxygenase</keyword>
<accession>A0A9P5X6U3</accession>
<keyword evidence="5 9" id="KW-0479">Metal-binding</keyword>
<keyword evidence="7 9" id="KW-0408">Iron</keyword>
<evidence type="ECO:0000256" key="5">
    <source>
        <dbReference type="ARBA" id="ARBA00022723"/>
    </source>
</evidence>
<dbReference type="AlphaFoldDB" id="A0A9P5X6U3"/>
<evidence type="ECO:0000313" key="12">
    <source>
        <dbReference type="Proteomes" id="UP000807342"/>
    </source>
</evidence>
<dbReference type="GO" id="GO:0016705">
    <property type="term" value="F:oxidoreductase activity, acting on paired donors, with incorporation or reduction of molecular oxygen"/>
    <property type="evidence" value="ECO:0007669"/>
    <property type="project" value="InterPro"/>
</dbReference>
<dbReference type="OrthoDB" id="1055148at2759"/>
<gene>
    <name evidence="11" type="ORF">P691DRAFT_735463</name>
</gene>
<dbReference type="Pfam" id="PF00067">
    <property type="entry name" value="p450"/>
    <property type="match status" value="1"/>
</dbReference>
<protein>
    <submittedName>
        <fullName evidence="11">Cytochrome P450</fullName>
    </submittedName>
</protein>
<evidence type="ECO:0000256" key="8">
    <source>
        <dbReference type="ARBA" id="ARBA00023033"/>
    </source>
</evidence>
<keyword evidence="12" id="KW-1185">Reference proteome</keyword>
<dbReference type="InterPro" id="IPR036396">
    <property type="entry name" value="Cyt_P450_sf"/>
</dbReference>
<dbReference type="PRINTS" id="PR00463">
    <property type="entry name" value="EP450I"/>
</dbReference>
<comment type="cofactor">
    <cofactor evidence="1 9">
        <name>heme</name>
        <dbReference type="ChEBI" id="CHEBI:30413"/>
    </cofactor>
</comment>
<comment type="caution">
    <text evidence="11">The sequence shown here is derived from an EMBL/GenBank/DDBJ whole genome shotgun (WGS) entry which is preliminary data.</text>
</comment>
<evidence type="ECO:0000313" key="11">
    <source>
        <dbReference type="EMBL" id="KAF9445155.1"/>
    </source>
</evidence>
<dbReference type="GO" id="GO:0004497">
    <property type="term" value="F:monooxygenase activity"/>
    <property type="evidence" value="ECO:0007669"/>
    <property type="project" value="UniProtKB-KW"/>
</dbReference>
<evidence type="ECO:0000256" key="10">
    <source>
        <dbReference type="RuleBase" id="RU000461"/>
    </source>
</evidence>
<comment type="pathway">
    <text evidence="2">Secondary metabolite biosynthesis.</text>
</comment>
<evidence type="ECO:0000256" key="1">
    <source>
        <dbReference type="ARBA" id="ARBA00001971"/>
    </source>
</evidence>
<evidence type="ECO:0000256" key="9">
    <source>
        <dbReference type="PIRSR" id="PIRSR602401-1"/>
    </source>
</evidence>
<evidence type="ECO:0000256" key="3">
    <source>
        <dbReference type="ARBA" id="ARBA00010617"/>
    </source>
</evidence>
<evidence type="ECO:0000256" key="2">
    <source>
        <dbReference type="ARBA" id="ARBA00005179"/>
    </source>
</evidence>
<name>A0A9P5X6U3_9AGAR</name>
<dbReference type="EMBL" id="MU151321">
    <property type="protein sequence ID" value="KAF9445155.1"/>
    <property type="molecule type" value="Genomic_DNA"/>
</dbReference>
<dbReference type="InterPro" id="IPR001128">
    <property type="entry name" value="Cyt_P450"/>
</dbReference>